<organism evidence="2 3">
    <name type="scientific">Pararobbsia alpina</name>
    <dbReference type="NCBI Taxonomy" id="621374"/>
    <lineage>
        <taxon>Bacteria</taxon>
        <taxon>Pseudomonadati</taxon>
        <taxon>Pseudomonadota</taxon>
        <taxon>Betaproteobacteria</taxon>
        <taxon>Burkholderiales</taxon>
        <taxon>Burkholderiaceae</taxon>
        <taxon>Pararobbsia</taxon>
    </lineage>
</organism>
<name>A0A6S7B1E4_9BURK</name>
<keyword evidence="1" id="KW-1133">Transmembrane helix</keyword>
<dbReference type="AlphaFoldDB" id="A0A6S7B1E4"/>
<dbReference type="Proteomes" id="UP000494115">
    <property type="component" value="Unassembled WGS sequence"/>
</dbReference>
<keyword evidence="3" id="KW-1185">Reference proteome</keyword>
<evidence type="ECO:0000256" key="1">
    <source>
        <dbReference type="SAM" id="Phobius"/>
    </source>
</evidence>
<feature type="transmembrane region" description="Helical" evidence="1">
    <location>
        <begin position="21"/>
        <end position="37"/>
    </location>
</feature>
<reference evidence="2 3" key="1">
    <citation type="submission" date="2020-04" db="EMBL/GenBank/DDBJ databases">
        <authorList>
            <person name="De Canck E."/>
        </authorList>
    </citation>
    <scope>NUCLEOTIDE SEQUENCE [LARGE SCALE GENOMIC DNA]</scope>
    <source>
        <strain evidence="2 3">LMG 28138</strain>
    </source>
</reference>
<gene>
    <name evidence="2" type="ORF">LMG28138_01847</name>
</gene>
<dbReference type="EMBL" id="CADIKM010000006">
    <property type="protein sequence ID" value="CAB3784629.1"/>
    <property type="molecule type" value="Genomic_DNA"/>
</dbReference>
<keyword evidence="1" id="KW-0472">Membrane</keyword>
<keyword evidence="1" id="KW-0812">Transmembrane</keyword>
<proteinExistence type="predicted"/>
<sequence>MASLIDKGIRRLDRIGRKYPNRTAVIMALAAVVLIVIKNS</sequence>
<protein>
    <submittedName>
        <fullName evidence="2">Uncharacterized protein</fullName>
    </submittedName>
</protein>
<evidence type="ECO:0000313" key="3">
    <source>
        <dbReference type="Proteomes" id="UP000494115"/>
    </source>
</evidence>
<evidence type="ECO:0000313" key="2">
    <source>
        <dbReference type="EMBL" id="CAB3784629.1"/>
    </source>
</evidence>
<accession>A0A6S7B1E4</accession>
<dbReference type="RefSeq" id="WP_281362380.1">
    <property type="nucleotide sequence ID" value="NZ_CADIKM010000006.1"/>
</dbReference>